<name>A0ABU0HLF1_9HYPH</name>
<protein>
    <submittedName>
        <fullName evidence="2">Uncharacterized protein</fullName>
    </submittedName>
</protein>
<accession>A0ABU0HLF1</accession>
<proteinExistence type="predicted"/>
<keyword evidence="1" id="KW-1133">Transmembrane helix</keyword>
<keyword evidence="1" id="KW-0812">Transmembrane</keyword>
<keyword evidence="1" id="KW-0472">Membrane</keyword>
<evidence type="ECO:0000313" key="3">
    <source>
        <dbReference type="Proteomes" id="UP001236369"/>
    </source>
</evidence>
<dbReference type="EMBL" id="JAUSVV010000005">
    <property type="protein sequence ID" value="MDQ0443150.1"/>
    <property type="molecule type" value="Genomic_DNA"/>
</dbReference>
<sequence length="72" mass="7985">MALFHWIGRVVRFCERLGAAAFIGVVTLFSVTLDFALGIVTRLYDRFDQGFSDLAADSRRRKAAKGEVAAPH</sequence>
<gene>
    <name evidence="2" type="ORF">QO016_002648</name>
</gene>
<comment type="caution">
    <text evidence="2">The sequence shown here is derived from an EMBL/GenBank/DDBJ whole genome shotgun (WGS) entry which is preliminary data.</text>
</comment>
<evidence type="ECO:0000256" key="1">
    <source>
        <dbReference type="SAM" id="Phobius"/>
    </source>
</evidence>
<dbReference type="Proteomes" id="UP001236369">
    <property type="component" value="Unassembled WGS sequence"/>
</dbReference>
<keyword evidence="3" id="KW-1185">Reference proteome</keyword>
<dbReference type="RefSeq" id="WP_238249117.1">
    <property type="nucleotide sequence ID" value="NZ_BPQX01000026.1"/>
</dbReference>
<organism evidence="2 3">
    <name type="scientific">Methylobacterium persicinum</name>
    <dbReference type="NCBI Taxonomy" id="374426"/>
    <lineage>
        <taxon>Bacteria</taxon>
        <taxon>Pseudomonadati</taxon>
        <taxon>Pseudomonadota</taxon>
        <taxon>Alphaproteobacteria</taxon>
        <taxon>Hyphomicrobiales</taxon>
        <taxon>Methylobacteriaceae</taxon>
        <taxon>Methylobacterium</taxon>
    </lineage>
</organism>
<evidence type="ECO:0000313" key="2">
    <source>
        <dbReference type="EMBL" id="MDQ0443150.1"/>
    </source>
</evidence>
<feature type="transmembrane region" description="Helical" evidence="1">
    <location>
        <begin position="20"/>
        <end position="40"/>
    </location>
</feature>
<reference evidence="2 3" key="1">
    <citation type="submission" date="2023-07" db="EMBL/GenBank/DDBJ databases">
        <title>Genomic Encyclopedia of Type Strains, Phase IV (KMG-IV): sequencing the most valuable type-strain genomes for metagenomic binning, comparative biology and taxonomic classification.</title>
        <authorList>
            <person name="Goeker M."/>
        </authorList>
    </citation>
    <scope>NUCLEOTIDE SEQUENCE [LARGE SCALE GENOMIC DNA]</scope>
    <source>
        <strain evidence="2 3">DSM 19562</strain>
    </source>
</reference>